<reference evidence="1 2" key="1">
    <citation type="submission" date="2022-12" db="EMBL/GenBank/DDBJ databases">
        <title>Draft genome sequence of Paenibacillus sp. dW9.</title>
        <authorList>
            <person name="Choi E.-W."/>
            <person name="Kim D.-U."/>
        </authorList>
    </citation>
    <scope>NUCLEOTIDE SEQUENCE [LARGE SCALE GENOMIC DNA]</scope>
    <source>
        <strain evidence="2">dW9</strain>
    </source>
</reference>
<organism evidence="1 2">
    <name type="scientific">Paenibacillus gyeongsangnamensis</name>
    <dbReference type="NCBI Taxonomy" id="3388067"/>
    <lineage>
        <taxon>Bacteria</taxon>
        <taxon>Bacillati</taxon>
        <taxon>Bacillota</taxon>
        <taxon>Bacilli</taxon>
        <taxon>Bacillales</taxon>
        <taxon>Paenibacillaceae</taxon>
        <taxon>Paenibacillus</taxon>
    </lineage>
</organism>
<evidence type="ECO:0000313" key="1">
    <source>
        <dbReference type="EMBL" id="MCZ8513789.1"/>
    </source>
</evidence>
<dbReference type="Proteomes" id="UP001527882">
    <property type="component" value="Unassembled WGS sequence"/>
</dbReference>
<proteinExistence type="predicted"/>
<name>A0ABT4QA83_9BACL</name>
<gene>
    <name evidence="1" type="ORF">O9H85_15375</name>
</gene>
<protein>
    <submittedName>
        <fullName evidence="1">Uncharacterized protein</fullName>
    </submittedName>
</protein>
<sequence length="81" mass="9288">MIPFENTWPYEQFGRDIYFSSCPVCSAVNVLLPLKPQDLQSLREGVKKLLVLPCCRNKLTLVEADGDYVRANRPLRRYGNA</sequence>
<accession>A0ABT4QA83</accession>
<dbReference type="EMBL" id="JAQAGZ010000009">
    <property type="protein sequence ID" value="MCZ8513789.1"/>
    <property type="molecule type" value="Genomic_DNA"/>
</dbReference>
<comment type="caution">
    <text evidence="1">The sequence shown here is derived from an EMBL/GenBank/DDBJ whole genome shotgun (WGS) entry which is preliminary data.</text>
</comment>
<dbReference type="RefSeq" id="WP_269882313.1">
    <property type="nucleotide sequence ID" value="NZ_JAQAGZ010000009.1"/>
</dbReference>
<evidence type="ECO:0000313" key="2">
    <source>
        <dbReference type="Proteomes" id="UP001527882"/>
    </source>
</evidence>
<keyword evidence="2" id="KW-1185">Reference proteome</keyword>